<evidence type="ECO:0000313" key="2">
    <source>
        <dbReference type="EMBL" id="WNM22663.1"/>
    </source>
</evidence>
<dbReference type="EMBL" id="CP134890">
    <property type="protein sequence ID" value="WNM22663.1"/>
    <property type="molecule type" value="Genomic_DNA"/>
</dbReference>
<accession>A0AA96J6C8</accession>
<evidence type="ECO:0000313" key="3">
    <source>
        <dbReference type="Proteomes" id="UP001304515"/>
    </source>
</evidence>
<reference evidence="2 3" key="1">
    <citation type="submission" date="2023-09" db="EMBL/GenBank/DDBJ databases">
        <title>Flavobacterium sp. a novel bacteria isolate from Pepper rhizosphere.</title>
        <authorList>
            <person name="Peng Y."/>
            <person name="Lee J."/>
        </authorList>
    </citation>
    <scope>NUCLEOTIDE SEQUENCE [LARGE SCALE GENOMIC DNA]</scope>
    <source>
        <strain evidence="1">PMR2A8</strain>
        <strain evidence="2 3">PMTSA4</strain>
    </source>
</reference>
<proteinExistence type="predicted"/>
<evidence type="ECO:0008006" key="4">
    <source>
        <dbReference type="Google" id="ProtNLM"/>
    </source>
</evidence>
<name>A0AA96J6C8_9FLAO</name>
<organism evidence="2 3">
    <name type="scientific">Flavobacterium capsici</name>
    <dbReference type="NCBI Taxonomy" id="3075618"/>
    <lineage>
        <taxon>Bacteria</taxon>
        <taxon>Pseudomonadati</taxon>
        <taxon>Bacteroidota</taxon>
        <taxon>Flavobacteriia</taxon>
        <taxon>Flavobacteriales</taxon>
        <taxon>Flavobacteriaceae</taxon>
        <taxon>Flavobacterium</taxon>
    </lineage>
</organism>
<gene>
    <name evidence="2" type="ORF">RN605_04700</name>
    <name evidence="1" type="ORF">RN608_11400</name>
</gene>
<dbReference type="Proteomes" id="UP001304515">
    <property type="component" value="Chromosome"/>
</dbReference>
<evidence type="ECO:0000313" key="1">
    <source>
        <dbReference type="EMBL" id="WNM18612.1"/>
    </source>
</evidence>
<dbReference type="AlphaFoldDB" id="A0AA96J6C8"/>
<dbReference type="RefSeq" id="WP_313322659.1">
    <property type="nucleotide sequence ID" value="NZ_CP134878.1"/>
</dbReference>
<keyword evidence="3" id="KW-1185">Reference proteome</keyword>
<protein>
    <recommendedName>
        <fullName evidence="4">Phage portal protein</fullName>
    </recommendedName>
</protein>
<sequence length="389" mass="44383">MKVKLIDVDNRLSIKYDQINGIHNWGDDNCYPQLISSLASRSVTAKQCIKINASNIYGKGFNFTQNVKDKSNLIVNKKELNINQLLDVCSKEFAKQNNVFLHLNYNALFQIISVDLIISERVRIGEADSTGYSGKFVVYDNWDKKKNKKIDKKDFVLIDRFNPKPEIIEKQVESAGGWNKYKGQILHLSTDYNEIYSSSDLDAAIIPSYNEHGIDKFLYNGIENGFIGVKFIHTKPFDDEDEAREFEDCIKKGMGGENAATVFLIESKLNSDILKDEIYVQNIDSNIDDARYIHTERSAAEKIRKSFDIHSILIDDSDNSIFGQSGALLKEAKITQWEKKESIRNKISDAFQLIFSKFHLPINPSNDWTITPIIKIEKTASNESNINTI</sequence>
<dbReference type="EMBL" id="CP134878">
    <property type="protein sequence ID" value="WNM18612.1"/>
    <property type="molecule type" value="Genomic_DNA"/>
</dbReference>
<dbReference type="KEGG" id="fcj:RN605_04700"/>
<accession>A0AA96J1Q2</accession>